<dbReference type="EMBL" id="LWDX02025242">
    <property type="protein sequence ID" value="OEL30612.1"/>
    <property type="molecule type" value="Genomic_DNA"/>
</dbReference>
<accession>A0A1E5VZT8</accession>
<gene>
    <name evidence="1" type="ORF">BAE44_0008368</name>
</gene>
<evidence type="ECO:0000313" key="2">
    <source>
        <dbReference type="Proteomes" id="UP000095767"/>
    </source>
</evidence>
<dbReference type="Proteomes" id="UP000095767">
    <property type="component" value="Unassembled WGS sequence"/>
</dbReference>
<organism evidence="1 2">
    <name type="scientific">Dichanthelium oligosanthes</name>
    <dbReference type="NCBI Taxonomy" id="888268"/>
    <lineage>
        <taxon>Eukaryota</taxon>
        <taxon>Viridiplantae</taxon>
        <taxon>Streptophyta</taxon>
        <taxon>Embryophyta</taxon>
        <taxon>Tracheophyta</taxon>
        <taxon>Spermatophyta</taxon>
        <taxon>Magnoliopsida</taxon>
        <taxon>Liliopsida</taxon>
        <taxon>Poales</taxon>
        <taxon>Poaceae</taxon>
        <taxon>PACMAD clade</taxon>
        <taxon>Panicoideae</taxon>
        <taxon>Panicodae</taxon>
        <taxon>Paniceae</taxon>
        <taxon>Dichantheliinae</taxon>
        <taxon>Dichanthelium</taxon>
    </lineage>
</organism>
<reference evidence="1 2" key="1">
    <citation type="submission" date="2016-09" db="EMBL/GenBank/DDBJ databases">
        <title>The draft genome of Dichanthelium oligosanthes: A C3 panicoid grass species.</title>
        <authorList>
            <person name="Studer A.J."/>
            <person name="Schnable J.C."/>
            <person name="Brutnell T.P."/>
        </authorList>
    </citation>
    <scope>NUCLEOTIDE SEQUENCE [LARGE SCALE GENOMIC DNA]</scope>
    <source>
        <strain evidence="2">cv. Kellogg 1175</strain>
        <tissue evidence="1">Leaf</tissue>
    </source>
</reference>
<comment type="caution">
    <text evidence="1">The sequence shown here is derived from an EMBL/GenBank/DDBJ whole genome shotgun (WGS) entry which is preliminary data.</text>
</comment>
<dbReference type="AlphaFoldDB" id="A0A1E5VZT8"/>
<proteinExistence type="predicted"/>
<protein>
    <submittedName>
        <fullName evidence="1">Uncharacterized protein</fullName>
    </submittedName>
</protein>
<sequence length="133" mass="14055">MTSPDDSSPTAFPPDDVLGEILAPSPATSVLLPARFLNLQALARPRCRPPLPPQVLRPPILGVFHNNPRADGRFIGAGNPLDRVSAERFSPQDLRCDRWLVLSGGGRWLSYSAATAVAPSSTTARAASSSGTP</sequence>
<name>A0A1E5VZT8_9POAL</name>
<keyword evidence="2" id="KW-1185">Reference proteome</keyword>
<evidence type="ECO:0000313" key="1">
    <source>
        <dbReference type="EMBL" id="OEL30612.1"/>
    </source>
</evidence>